<protein>
    <submittedName>
        <fullName evidence="1">Uncharacterized protein</fullName>
    </submittedName>
</protein>
<name>A0A7W9HA06_9ACTN</name>
<comment type="caution">
    <text evidence="1">The sequence shown here is derived from an EMBL/GenBank/DDBJ whole genome shotgun (WGS) entry which is preliminary data.</text>
</comment>
<dbReference type="AlphaFoldDB" id="A0A7W9HA06"/>
<organism evidence="1 2">
    <name type="scientific">Streptomyces caelestis</name>
    <dbReference type="NCBI Taxonomy" id="36816"/>
    <lineage>
        <taxon>Bacteria</taxon>
        <taxon>Bacillati</taxon>
        <taxon>Actinomycetota</taxon>
        <taxon>Actinomycetes</taxon>
        <taxon>Kitasatosporales</taxon>
        <taxon>Streptomycetaceae</taxon>
        <taxon>Streptomyces</taxon>
    </lineage>
</organism>
<evidence type="ECO:0000313" key="2">
    <source>
        <dbReference type="Proteomes" id="UP000590647"/>
    </source>
</evidence>
<reference evidence="1 2" key="1">
    <citation type="submission" date="2020-08" db="EMBL/GenBank/DDBJ databases">
        <title>Sequencing the genomes of 1000 actinobacteria strains.</title>
        <authorList>
            <person name="Klenk H.-P."/>
        </authorList>
    </citation>
    <scope>NUCLEOTIDE SEQUENCE [LARGE SCALE GENOMIC DNA]</scope>
    <source>
        <strain evidence="1 2">DSM 40084</strain>
    </source>
</reference>
<proteinExistence type="predicted"/>
<dbReference type="EMBL" id="JACHNE010000001">
    <property type="protein sequence ID" value="MBB5798420.1"/>
    <property type="molecule type" value="Genomic_DNA"/>
</dbReference>
<sequence>MTAGAPAILAATGGDRPLLRRVTADPAQSAD</sequence>
<keyword evidence="2" id="KW-1185">Reference proteome</keyword>
<evidence type="ECO:0000313" key="1">
    <source>
        <dbReference type="EMBL" id="MBB5798420.1"/>
    </source>
</evidence>
<dbReference type="Proteomes" id="UP000590647">
    <property type="component" value="Unassembled WGS sequence"/>
</dbReference>
<accession>A0A7W9HA06</accession>
<gene>
    <name evidence="1" type="ORF">HDA41_006384</name>
</gene>